<accession>A0A0J7YN17</accession>
<evidence type="ECO:0000313" key="2">
    <source>
        <dbReference type="EMBL" id="KMS64971.1"/>
    </source>
</evidence>
<gene>
    <name evidence="2" type="ORF">BVRB_040760</name>
</gene>
<organism evidence="2 3">
    <name type="scientific">Beta vulgaris subsp. vulgaris</name>
    <name type="common">Beet</name>
    <dbReference type="NCBI Taxonomy" id="3555"/>
    <lineage>
        <taxon>Eukaryota</taxon>
        <taxon>Viridiplantae</taxon>
        <taxon>Streptophyta</taxon>
        <taxon>Embryophyta</taxon>
        <taxon>Tracheophyta</taxon>
        <taxon>Spermatophyta</taxon>
        <taxon>Magnoliopsida</taxon>
        <taxon>eudicotyledons</taxon>
        <taxon>Gunneridae</taxon>
        <taxon>Pentapetalae</taxon>
        <taxon>Caryophyllales</taxon>
        <taxon>Chenopodiaceae</taxon>
        <taxon>Betoideae</taxon>
        <taxon>Beta</taxon>
    </lineage>
</organism>
<dbReference type="Pfam" id="PF12796">
    <property type="entry name" value="Ank_2"/>
    <property type="match status" value="1"/>
</dbReference>
<evidence type="ECO:0000313" key="3">
    <source>
        <dbReference type="Proteomes" id="UP000035740"/>
    </source>
</evidence>
<evidence type="ECO:0000256" key="1">
    <source>
        <dbReference type="PROSITE-ProRule" id="PRU00023"/>
    </source>
</evidence>
<dbReference type="EMBL" id="KQ117360">
    <property type="protein sequence ID" value="KMS64971.1"/>
    <property type="molecule type" value="Genomic_DNA"/>
</dbReference>
<dbReference type="InterPro" id="IPR002110">
    <property type="entry name" value="Ankyrin_rpt"/>
</dbReference>
<keyword evidence="1" id="KW-0040">ANK repeat</keyword>
<feature type="repeat" description="ANK" evidence="1">
    <location>
        <begin position="38"/>
        <end position="71"/>
    </location>
</feature>
<dbReference type="AlphaFoldDB" id="A0A0J7YN17"/>
<dbReference type="Gene3D" id="1.25.40.20">
    <property type="entry name" value="Ankyrin repeat-containing domain"/>
    <property type="match status" value="1"/>
</dbReference>
<name>A0A0J7YN17_BETVV</name>
<dbReference type="Proteomes" id="UP000035740">
    <property type="component" value="Unassembled WGS sequence"/>
</dbReference>
<proteinExistence type="predicted"/>
<dbReference type="PROSITE" id="PS50088">
    <property type="entry name" value="ANK_REPEAT"/>
    <property type="match status" value="1"/>
</dbReference>
<keyword evidence="3" id="KW-1185">Reference proteome</keyword>
<reference evidence="2 3" key="1">
    <citation type="journal article" date="2014" name="Nature">
        <title>The genome of the recently domesticated crop plant sugar beet (Beta vulgaris).</title>
        <authorList>
            <person name="Dohm J.C."/>
            <person name="Minoche A.E."/>
            <person name="Holtgrawe D."/>
            <person name="Capella-Gutierrez S."/>
            <person name="Zakrzewski F."/>
            <person name="Tafer H."/>
            <person name="Rupp O."/>
            <person name="Sorensen T.R."/>
            <person name="Stracke R."/>
            <person name="Reinhardt R."/>
            <person name="Goesmann A."/>
            <person name="Kraft T."/>
            <person name="Schulz B."/>
            <person name="Stadler P.F."/>
            <person name="Schmidt T."/>
            <person name="Gabaldon T."/>
            <person name="Lehrach H."/>
            <person name="Weisshaar B."/>
            <person name="Himmelbauer H."/>
        </authorList>
    </citation>
    <scope>NUCLEOTIDE SEQUENCE [LARGE SCALE GENOMIC DNA]</scope>
    <source>
        <tissue evidence="2">Taproot</tissue>
    </source>
</reference>
<sequence>DGQIQNELLLEAASRGDLVKMMSCLAGGASPAFVSPSDGSSALHLAAERDDPLCVQYLLLQNEALASVTDFQGQTPRDRALRRPDSIVGEMLLRSSHSIQQPQR</sequence>
<feature type="non-terminal residue" evidence="2">
    <location>
        <position position="1"/>
    </location>
</feature>
<dbReference type="InterPro" id="IPR036770">
    <property type="entry name" value="Ankyrin_rpt-contain_sf"/>
</dbReference>
<protein>
    <submittedName>
        <fullName evidence="2">Uncharacterized protein</fullName>
    </submittedName>
</protein>
<dbReference type="Gramene" id="KMS64971">
    <property type="protein sequence ID" value="KMS64971"/>
    <property type="gene ID" value="BVRB_040760"/>
</dbReference>
<dbReference type="SUPFAM" id="SSF48403">
    <property type="entry name" value="Ankyrin repeat"/>
    <property type="match status" value="1"/>
</dbReference>